<keyword evidence="1" id="KW-0812">Transmembrane</keyword>
<proteinExistence type="predicted"/>
<dbReference type="EMBL" id="CAADRP010001413">
    <property type="protein sequence ID" value="VFU38444.1"/>
    <property type="molecule type" value="Genomic_DNA"/>
</dbReference>
<sequence>MVKIIWGTNTKIRLDREKKNPQNDDPRLYIIDKLLSSSFLALSSALALQIIIKIFFFFFLELLHKTLKQISLAAPILQA</sequence>
<protein>
    <submittedName>
        <fullName evidence="2">Uncharacterized protein</fullName>
    </submittedName>
</protein>
<accession>A0A6N2LSB7</accession>
<dbReference type="AlphaFoldDB" id="A0A6N2LSB7"/>
<keyword evidence="1" id="KW-1133">Transmembrane helix</keyword>
<reference evidence="2" key="1">
    <citation type="submission" date="2019-03" db="EMBL/GenBank/DDBJ databases">
        <authorList>
            <person name="Mank J."/>
            <person name="Almeida P."/>
        </authorList>
    </citation>
    <scope>NUCLEOTIDE SEQUENCE</scope>
    <source>
        <strain evidence="2">78183</strain>
    </source>
</reference>
<organism evidence="2">
    <name type="scientific">Salix viminalis</name>
    <name type="common">Common osier</name>
    <name type="synonym">Basket willow</name>
    <dbReference type="NCBI Taxonomy" id="40686"/>
    <lineage>
        <taxon>Eukaryota</taxon>
        <taxon>Viridiplantae</taxon>
        <taxon>Streptophyta</taxon>
        <taxon>Embryophyta</taxon>
        <taxon>Tracheophyta</taxon>
        <taxon>Spermatophyta</taxon>
        <taxon>Magnoliopsida</taxon>
        <taxon>eudicotyledons</taxon>
        <taxon>Gunneridae</taxon>
        <taxon>Pentapetalae</taxon>
        <taxon>rosids</taxon>
        <taxon>fabids</taxon>
        <taxon>Malpighiales</taxon>
        <taxon>Salicaceae</taxon>
        <taxon>Saliceae</taxon>
        <taxon>Salix</taxon>
    </lineage>
</organism>
<name>A0A6N2LSB7_SALVM</name>
<gene>
    <name evidence="2" type="ORF">SVIM_LOCUS209447</name>
</gene>
<feature type="transmembrane region" description="Helical" evidence="1">
    <location>
        <begin position="39"/>
        <end position="60"/>
    </location>
</feature>
<evidence type="ECO:0000256" key="1">
    <source>
        <dbReference type="SAM" id="Phobius"/>
    </source>
</evidence>
<keyword evidence="1" id="KW-0472">Membrane</keyword>
<evidence type="ECO:0000313" key="2">
    <source>
        <dbReference type="EMBL" id="VFU38444.1"/>
    </source>
</evidence>